<dbReference type="RefSeq" id="WP_147683269.1">
    <property type="nucleotide sequence ID" value="NZ_VDUX01000001.1"/>
</dbReference>
<evidence type="ECO:0000313" key="2">
    <source>
        <dbReference type="Proteomes" id="UP000321571"/>
    </source>
</evidence>
<evidence type="ECO:0000313" key="1">
    <source>
        <dbReference type="EMBL" id="TXL63027.1"/>
    </source>
</evidence>
<proteinExistence type="predicted"/>
<sequence length="81" mass="8664">MTEPEPQPVTDAAEADVVDTVDDVLARAREAAAGHPGLEEALRRLDGLDELDVEHHPEAFDAVHRALREALAEAGNSPEST</sequence>
<name>A0A5C8NPI1_9ACTN</name>
<keyword evidence="2" id="KW-1185">Reference proteome</keyword>
<gene>
    <name evidence="1" type="ORF">FHP06_01990</name>
</gene>
<dbReference type="Proteomes" id="UP000321571">
    <property type="component" value="Unassembled WGS sequence"/>
</dbReference>
<comment type="caution">
    <text evidence="1">The sequence shown here is derived from an EMBL/GenBank/DDBJ whole genome shotgun (WGS) entry which is preliminary data.</text>
</comment>
<dbReference type="EMBL" id="VDUX01000001">
    <property type="protein sequence ID" value="TXL63027.1"/>
    <property type="molecule type" value="Genomic_DNA"/>
</dbReference>
<protein>
    <submittedName>
        <fullName evidence="1">Uncharacterized protein</fullName>
    </submittedName>
</protein>
<accession>A0A5C8NPI1</accession>
<dbReference type="OrthoDB" id="3748418at2"/>
<organism evidence="1 2">
    <name type="scientific">Aeromicrobium terrae</name>
    <dbReference type="NCBI Taxonomy" id="2498846"/>
    <lineage>
        <taxon>Bacteria</taxon>
        <taxon>Bacillati</taxon>
        <taxon>Actinomycetota</taxon>
        <taxon>Actinomycetes</taxon>
        <taxon>Propionibacteriales</taxon>
        <taxon>Nocardioidaceae</taxon>
        <taxon>Aeromicrobium</taxon>
    </lineage>
</organism>
<reference evidence="1 2" key="1">
    <citation type="submission" date="2019-06" db="EMBL/GenBank/DDBJ databases">
        <title>Aeromicrobium sp. nov., isolated from a maize field.</title>
        <authorList>
            <person name="Lin S.-Y."/>
            <person name="Tsai C.-F."/>
            <person name="Young C.-C."/>
        </authorList>
    </citation>
    <scope>NUCLEOTIDE SEQUENCE [LARGE SCALE GENOMIC DNA]</scope>
    <source>
        <strain evidence="1 2">CC-CFT486</strain>
    </source>
</reference>
<dbReference type="AlphaFoldDB" id="A0A5C8NPI1"/>